<keyword evidence="8" id="KW-0732">Signal</keyword>
<dbReference type="OrthoDB" id="3922101at2759"/>
<dbReference type="PANTHER" id="PTHR47797:SF1">
    <property type="entry name" value="CYTOCHROME B561 DOMAIN-CONTAINING PROTEIN-RELATED"/>
    <property type="match status" value="1"/>
</dbReference>
<comment type="caution">
    <text evidence="10">The sequence shown here is derived from an EMBL/GenBank/DDBJ whole genome shotgun (WGS) entry which is preliminary data.</text>
</comment>
<dbReference type="InterPro" id="IPR006593">
    <property type="entry name" value="Cyt_b561/ferric_Rdtase_TM"/>
</dbReference>
<evidence type="ECO:0000256" key="7">
    <source>
        <dbReference type="SAM" id="Phobius"/>
    </source>
</evidence>
<keyword evidence="11" id="KW-1185">Reference proteome</keyword>
<protein>
    <recommendedName>
        <fullName evidence="9">Cytochrome b561 domain-containing protein</fullName>
    </recommendedName>
</protein>
<feature type="transmembrane region" description="Helical" evidence="7">
    <location>
        <begin position="207"/>
        <end position="228"/>
    </location>
</feature>
<sequence>MILVPTAGLLALATTVSAQYGPGGQYGPAGLDNNGRFGGSDDGGFGSERGGPSQSFIDSRQRMLIAHGVLASLAFVILFPLGSILIRLGSFRGAWLIHGLFQIFAYLVYTAAVGLGIWLAQQAPSQVGLLDKYHPIIGLLLFALLFFQPVMGYIHHLRFKKLQRRTVWSYGHLWLGRIAITLGMINGGLGLLLAYDAPLGFAPSTGQVIAYGIVAPLIWLLYVTAAIVGERRRAIAGRNIDDETRKAAGSESSAASWLAPRKERYGIVMGKPKLALQVPADHTITIPTSDSLPGCLHGTLTFSNVPPECGIEITLVRIGRLKRGKEIKDDTASKKLLGELGFLGSQKEQKQEQVDYLHSEKINQDLRIIREIAGPVRLEPSRTVSFPETTFAVRASFDPPCFNLKNTTIPTTLRLNGLNLPITNSMRMTETRWLVPREVRWNLEETTVLITGCPDTTGHLPMSTAQRIFKKRQIASGKEKLKLKYPFTRPGNTPVTMHPDKSGLSIPFTISTPEDIPLGDSSALAVAGGHVLHTVLDIAANDPNGLQKRFAVYLEYTLHVWLRIGEDVFDETSGDLVNRKMDEMAYTVVCPLVQHSTNTQQGDDAEPVPIVPPTYDGVWEQPPPDYSTPLDPAASKVLPAVAAGNF</sequence>
<dbReference type="AlphaFoldDB" id="A0A9P4WQ67"/>
<evidence type="ECO:0000256" key="2">
    <source>
        <dbReference type="ARBA" id="ARBA00022448"/>
    </source>
</evidence>
<dbReference type="SMART" id="SM00665">
    <property type="entry name" value="B561"/>
    <property type="match status" value="1"/>
</dbReference>
<accession>A0A9P4WQ67</accession>
<feature type="transmembrane region" description="Helical" evidence="7">
    <location>
        <begin position="64"/>
        <end position="88"/>
    </location>
</feature>
<evidence type="ECO:0000256" key="3">
    <source>
        <dbReference type="ARBA" id="ARBA00022692"/>
    </source>
</evidence>
<keyword evidence="6 7" id="KW-0472">Membrane</keyword>
<comment type="subcellular location">
    <subcellularLocation>
        <location evidence="1">Membrane</location>
    </subcellularLocation>
</comment>
<organism evidence="10 11">
    <name type="scientific">Didymella heteroderae</name>
    <dbReference type="NCBI Taxonomy" id="1769908"/>
    <lineage>
        <taxon>Eukaryota</taxon>
        <taxon>Fungi</taxon>
        <taxon>Dikarya</taxon>
        <taxon>Ascomycota</taxon>
        <taxon>Pezizomycotina</taxon>
        <taxon>Dothideomycetes</taxon>
        <taxon>Pleosporomycetidae</taxon>
        <taxon>Pleosporales</taxon>
        <taxon>Pleosporineae</taxon>
        <taxon>Didymellaceae</taxon>
        <taxon>Didymella</taxon>
    </lineage>
</organism>
<keyword evidence="3 7" id="KW-0812">Transmembrane</keyword>
<evidence type="ECO:0000256" key="4">
    <source>
        <dbReference type="ARBA" id="ARBA00022982"/>
    </source>
</evidence>
<feature type="transmembrane region" description="Helical" evidence="7">
    <location>
        <begin position="133"/>
        <end position="154"/>
    </location>
</feature>
<evidence type="ECO:0000313" key="10">
    <source>
        <dbReference type="EMBL" id="KAF3039357.1"/>
    </source>
</evidence>
<dbReference type="CDD" id="cd08760">
    <property type="entry name" value="Cyt_b561_FRRS1_like"/>
    <property type="match status" value="1"/>
</dbReference>
<evidence type="ECO:0000256" key="6">
    <source>
        <dbReference type="ARBA" id="ARBA00023136"/>
    </source>
</evidence>
<feature type="signal peptide" evidence="8">
    <location>
        <begin position="1"/>
        <end position="18"/>
    </location>
</feature>
<dbReference type="Proteomes" id="UP000758155">
    <property type="component" value="Unassembled WGS sequence"/>
</dbReference>
<feature type="transmembrane region" description="Helical" evidence="7">
    <location>
        <begin position="174"/>
        <end position="195"/>
    </location>
</feature>
<dbReference type="GO" id="GO:0016020">
    <property type="term" value="C:membrane"/>
    <property type="evidence" value="ECO:0007669"/>
    <property type="project" value="UniProtKB-SubCell"/>
</dbReference>
<proteinExistence type="predicted"/>
<name>A0A9P4WQ67_9PLEO</name>
<keyword evidence="5 7" id="KW-1133">Transmembrane helix</keyword>
<feature type="domain" description="Cytochrome b561" evidence="9">
    <location>
        <begin position="22"/>
        <end position="230"/>
    </location>
</feature>
<evidence type="ECO:0000256" key="5">
    <source>
        <dbReference type="ARBA" id="ARBA00022989"/>
    </source>
</evidence>
<dbReference type="EMBL" id="SWKV01000031">
    <property type="protein sequence ID" value="KAF3039357.1"/>
    <property type="molecule type" value="Genomic_DNA"/>
</dbReference>
<feature type="chain" id="PRO_5040420255" description="Cytochrome b561 domain-containing protein" evidence="8">
    <location>
        <begin position="19"/>
        <end position="646"/>
    </location>
</feature>
<gene>
    <name evidence="10" type="ORF">E8E12_005828</name>
</gene>
<dbReference type="Gene3D" id="1.20.120.1770">
    <property type="match status" value="1"/>
</dbReference>
<evidence type="ECO:0000259" key="9">
    <source>
        <dbReference type="PROSITE" id="PS50939"/>
    </source>
</evidence>
<evidence type="ECO:0000256" key="8">
    <source>
        <dbReference type="SAM" id="SignalP"/>
    </source>
</evidence>
<evidence type="ECO:0000256" key="1">
    <source>
        <dbReference type="ARBA" id="ARBA00004370"/>
    </source>
</evidence>
<keyword evidence="4" id="KW-0249">Electron transport</keyword>
<feature type="transmembrane region" description="Helical" evidence="7">
    <location>
        <begin position="100"/>
        <end position="121"/>
    </location>
</feature>
<reference evidence="10" key="1">
    <citation type="submission" date="2019-04" db="EMBL/GenBank/DDBJ databases">
        <title>Sequencing of skin fungus with MAO and IRED activity.</title>
        <authorList>
            <person name="Marsaioli A.J."/>
            <person name="Bonatto J.M.C."/>
            <person name="Reis Junior O."/>
        </authorList>
    </citation>
    <scope>NUCLEOTIDE SEQUENCE</scope>
    <source>
        <strain evidence="10">28M1</strain>
    </source>
</reference>
<evidence type="ECO:0000313" key="11">
    <source>
        <dbReference type="Proteomes" id="UP000758155"/>
    </source>
</evidence>
<dbReference type="PANTHER" id="PTHR47797">
    <property type="entry name" value="DEHYDROGENASE, PUTATIVE (AFU_ORTHOLOGUE AFUA_8G05805)-RELATED"/>
    <property type="match status" value="1"/>
</dbReference>
<dbReference type="PROSITE" id="PS50939">
    <property type="entry name" value="CYTOCHROME_B561"/>
    <property type="match status" value="1"/>
</dbReference>
<keyword evidence="2" id="KW-0813">Transport</keyword>